<dbReference type="PANTHER" id="PTHR11102:SF160">
    <property type="entry name" value="ERAD-ASSOCIATED E3 UBIQUITIN-PROTEIN LIGASE COMPONENT HRD3"/>
    <property type="match status" value="1"/>
</dbReference>
<evidence type="ECO:0000256" key="1">
    <source>
        <dbReference type="ARBA" id="ARBA00038101"/>
    </source>
</evidence>
<evidence type="ECO:0000313" key="3">
    <source>
        <dbReference type="Proteomes" id="UP000789508"/>
    </source>
</evidence>
<dbReference type="InterPro" id="IPR050767">
    <property type="entry name" value="Sel1_AlgK"/>
</dbReference>
<reference evidence="2" key="1">
    <citation type="submission" date="2021-06" db="EMBL/GenBank/DDBJ databases">
        <authorList>
            <person name="Kallberg Y."/>
            <person name="Tangrot J."/>
            <person name="Rosling A."/>
        </authorList>
    </citation>
    <scope>NUCLEOTIDE SEQUENCE</scope>
    <source>
        <strain evidence="2">FL130A</strain>
    </source>
</reference>
<keyword evidence="3" id="KW-1185">Reference proteome</keyword>
<gene>
    <name evidence="2" type="ORF">ALEPTO_LOCUS1103</name>
</gene>
<comment type="caution">
    <text evidence="2">The sequence shown here is derived from an EMBL/GenBank/DDBJ whole genome shotgun (WGS) entry which is preliminary data.</text>
</comment>
<comment type="similarity">
    <text evidence="1">Belongs to the sel-1 family.</text>
</comment>
<accession>A0A9N8YU33</accession>
<dbReference type="EMBL" id="CAJVPS010000105">
    <property type="protein sequence ID" value="CAG8452710.1"/>
    <property type="molecule type" value="Genomic_DNA"/>
</dbReference>
<dbReference type="Proteomes" id="UP000789508">
    <property type="component" value="Unassembled WGS sequence"/>
</dbReference>
<evidence type="ECO:0000313" key="2">
    <source>
        <dbReference type="EMBL" id="CAG8452710.1"/>
    </source>
</evidence>
<dbReference type="SUPFAM" id="SSF81901">
    <property type="entry name" value="HCP-like"/>
    <property type="match status" value="1"/>
</dbReference>
<dbReference type="AlphaFoldDB" id="A0A9N8YU33"/>
<dbReference type="SMART" id="SM00671">
    <property type="entry name" value="SEL1"/>
    <property type="match status" value="4"/>
</dbReference>
<dbReference type="InterPro" id="IPR011990">
    <property type="entry name" value="TPR-like_helical_dom_sf"/>
</dbReference>
<dbReference type="Pfam" id="PF08238">
    <property type="entry name" value="Sel1"/>
    <property type="match status" value="4"/>
</dbReference>
<dbReference type="InterPro" id="IPR006597">
    <property type="entry name" value="Sel1-like"/>
</dbReference>
<proteinExistence type="inferred from homology"/>
<name>A0A9N8YU33_9GLOM</name>
<organism evidence="2 3">
    <name type="scientific">Ambispora leptoticha</name>
    <dbReference type="NCBI Taxonomy" id="144679"/>
    <lineage>
        <taxon>Eukaryota</taxon>
        <taxon>Fungi</taxon>
        <taxon>Fungi incertae sedis</taxon>
        <taxon>Mucoromycota</taxon>
        <taxon>Glomeromycotina</taxon>
        <taxon>Glomeromycetes</taxon>
        <taxon>Archaeosporales</taxon>
        <taxon>Ambisporaceae</taxon>
        <taxon>Ambispora</taxon>
    </lineage>
</organism>
<dbReference type="OrthoDB" id="2384430at2759"/>
<protein>
    <submittedName>
        <fullName evidence="2">14533_t:CDS:1</fullName>
    </submittedName>
</protein>
<dbReference type="PANTHER" id="PTHR11102">
    <property type="entry name" value="SEL-1-LIKE PROTEIN"/>
    <property type="match status" value="1"/>
</dbReference>
<sequence>MDNNNDDDDNIITSKENNLLKELLELFDELKEWGEPDERAVKQILKWISLKNELPHNIFQILSKHHRQNDPPCTCILGFFYNYGIGTPFDLERAFYLYRKSAEAGYLIAQNKVGYLNETMALYWGEKAARAGHPASQIQLALLYTYGVIVKRNITKAIYWCRKASEAHNNMSQHTLGGYYQSGIGVPRDIHMAIKLYRRAQNNDYEFTEISLNCLFKPALKE</sequence>
<dbReference type="Gene3D" id="1.25.40.10">
    <property type="entry name" value="Tetratricopeptide repeat domain"/>
    <property type="match status" value="2"/>
</dbReference>